<dbReference type="GO" id="GO:0016874">
    <property type="term" value="F:ligase activity"/>
    <property type="evidence" value="ECO:0007669"/>
    <property type="project" value="UniProtKB-KW"/>
</dbReference>
<feature type="transmembrane region" description="Helical" evidence="5">
    <location>
        <begin position="232"/>
        <end position="251"/>
    </location>
</feature>
<keyword evidence="7" id="KW-0436">Ligase</keyword>
<evidence type="ECO:0000259" key="6">
    <source>
        <dbReference type="Pfam" id="PF04932"/>
    </source>
</evidence>
<evidence type="ECO:0000313" key="8">
    <source>
        <dbReference type="Proteomes" id="UP001257659"/>
    </source>
</evidence>
<feature type="transmembrane region" description="Helical" evidence="5">
    <location>
        <begin position="29"/>
        <end position="47"/>
    </location>
</feature>
<dbReference type="EMBL" id="JAVDQA010000001">
    <property type="protein sequence ID" value="MDR6299819.1"/>
    <property type="molecule type" value="Genomic_DNA"/>
</dbReference>
<dbReference type="RefSeq" id="WP_309726804.1">
    <property type="nucleotide sequence ID" value="NZ_JAVDQA010000001.1"/>
</dbReference>
<feature type="transmembrane region" description="Helical" evidence="5">
    <location>
        <begin position="195"/>
        <end position="226"/>
    </location>
</feature>
<comment type="subcellular location">
    <subcellularLocation>
        <location evidence="1">Membrane</location>
        <topology evidence="1">Multi-pass membrane protein</topology>
    </subcellularLocation>
</comment>
<evidence type="ECO:0000256" key="1">
    <source>
        <dbReference type="ARBA" id="ARBA00004141"/>
    </source>
</evidence>
<dbReference type="Proteomes" id="UP001257659">
    <property type="component" value="Unassembled WGS sequence"/>
</dbReference>
<comment type="caution">
    <text evidence="7">The sequence shown here is derived from an EMBL/GenBank/DDBJ whole genome shotgun (WGS) entry which is preliminary data.</text>
</comment>
<dbReference type="Pfam" id="PF04932">
    <property type="entry name" value="Wzy_C"/>
    <property type="match status" value="1"/>
</dbReference>
<proteinExistence type="predicted"/>
<evidence type="ECO:0000256" key="4">
    <source>
        <dbReference type="ARBA" id="ARBA00023136"/>
    </source>
</evidence>
<feature type="transmembrane region" description="Helical" evidence="5">
    <location>
        <begin position="337"/>
        <end position="357"/>
    </location>
</feature>
<feature type="transmembrane region" description="Helical" evidence="5">
    <location>
        <begin position="394"/>
        <end position="411"/>
    </location>
</feature>
<feature type="domain" description="O-antigen ligase-related" evidence="6">
    <location>
        <begin position="196"/>
        <end position="353"/>
    </location>
</feature>
<dbReference type="InterPro" id="IPR007016">
    <property type="entry name" value="O-antigen_ligase-rel_domated"/>
</dbReference>
<sequence length="417" mass="48253">MKFTFPYLRQLTIISIFVATFFLPLKTSISNIGLIGVIISTLIAFLTKGISTENKFSSFIFYSPTVFFIPLIWGITYSFSKEEAFSEMTKYIFLALVPLFIFRKDISTAYYKKYASYGILIGSIASTFILSSINIYNFSQTTYPFHWLLNNTFTGFNFLSPFENLHPIYVGMYYNIAIAVLLFSIVKLNNFIRIFLALILIIGILFLASRITYLILFLIIGLYLIHNLSFKIFSLLVTVAIIIGALSFSTFQKTYVYHKLVTGTIFDLNDNIGEYNTNNTFKVDSRYSRWKVALELIEEKPLLGYGGGTENEMLLKKYKEYNMKNSIERRYNAHNQFLGFFLRFGVLGFVLLLVYFISNTITAIKYQHLLFLAFLTILFWSFMVENIMDRNMGINFVALFGTLFYAEFLTANEKKHV</sequence>
<reference evidence="7 8" key="1">
    <citation type="submission" date="2023-07" db="EMBL/GenBank/DDBJ databases">
        <title>Genomic Encyclopedia of Type Strains, Phase IV (KMG-IV): sequencing the most valuable type-strain genomes for metagenomic binning, comparative biology and taxonomic classification.</title>
        <authorList>
            <person name="Goeker M."/>
        </authorList>
    </citation>
    <scope>NUCLEOTIDE SEQUENCE [LARGE SCALE GENOMIC DNA]</scope>
    <source>
        <strain evidence="7 8">DSM 102814</strain>
    </source>
</reference>
<feature type="transmembrane region" description="Helical" evidence="5">
    <location>
        <begin position="363"/>
        <end position="382"/>
    </location>
</feature>
<protein>
    <submittedName>
        <fullName evidence="7">O-antigen ligase</fullName>
    </submittedName>
</protein>
<evidence type="ECO:0000256" key="3">
    <source>
        <dbReference type="ARBA" id="ARBA00022989"/>
    </source>
</evidence>
<evidence type="ECO:0000256" key="2">
    <source>
        <dbReference type="ARBA" id="ARBA00022692"/>
    </source>
</evidence>
<name>A0ABU1K2I2_9FLAO</name>
<gene>
    <name evidence="7" type="ORF">GGR31_000435</name>
</gene>
<dbReference type="PANTHER" id="PTHR37422">
    <property type="entry name" value="TEICHURONIC ACID BIOSYNTHESIS PROTEIN TUAE"/>
    <property type="match status" value="1"/>
</dbReference>
<evidence type="ECO:0000256" key="5">
    <source>
        <dbReference type="SAM" id="Phobius"/>
    </source>
</evidence>
<accession>A0ABU1K2I2</accession>
<keyword evidence="3 5" id="KW-1133">Transmembrane helix</keyword>
<keyword evidence="4 5" id="KW-0472">Membrane</keyword>
<feature type="transmembrane region" description="Helical" evidence="5">
    <location>
        <begin position="85"/>
        <end position="102"/>
    </location>
</feature>
<feature type="transmembrane region" description="Helical" evidence="5">
    <location>
        <begin position="114"/>
        <end position="136"/>
    </location>
</feature>
<dbReference type="InterPro" id="IPR051533">
    <property type="entry name" value="WaaL-like"/>
</dbReference>
<evidence type="ECO:0000313" key="7">
    <source>
        <dbReference type="EMBL" id="MDR6299819.1"/>
    </source>
</evidence>
<feature type="transmembrane region" description="Helical" evidence="5">
    <location>
        <begin position="7"/>
        <end position="23"/>
    </location>
</feature>
<dbReference type="PANTHER" id="PTHR37422:SF13">
    <property type="entry name" value="LIPOPOLYSACCHARIDE BIOSYNTHESIS PROTEIN PA4999-RELATED"/>
    <property type="match status" value="1"/>
</dbReference>
<keyword evidence="8" id="KW-1185">Reference proteome</keyword>
<organism evidence="7 8">
    <name type="scientific">Mesonia maritima</name>
    <dbReference type="NCBI Taxonomy" id="1793873"/>
    <lineage>
        <taxon>Bacteria</taxon>
        <taxon>Pseudomonadati</taxon>
        <taxon>Bacteroidota</taxon>
        <taxon>Flavobacteriia</taxon>
        <taxon>Flavobacteriales</taxon>
        <taxon>Flavobacteriaceae</taxon>
        <taxon>Mesonia</taxon>
    </lineage>
</organism>
<keyword evidence="2 5" id="KW-0812">Transmembrane</keyword>
<feature type="transmembrane region" description="Helical" evidence="5">
    <location>
        <begin position="168"/>
        <end position="188"/>
    </location>
</feature>
<feature type="transmembrane region" description="Helical" evidence="5">
    <location>
        <begin position="59"/>
        <end position="79"/>
    </location>
</feature>